<proteinExistence type="predicted"/>
<dbReference type="PANTHER" id="PTHR46481">
    <property type="entry name" value="ZINC FINGER BED DOMAIN-CONTAINING PROTEIN 4"/>
    <property type="match status" value="1"/>
</dbReference>
<dbReference type="SUPFAM" id="SSF140996">
    <property type="entry name" value="Hermes dimerisation domain"/>
    <property type="match status" value="1"/>
</dbReference>
<dbReference type="SMR" id="A0A7M7PTU2"/>
<dbReference type="GO" id="GO:0008270">
    <property type="term" value="F:zinc ion binding"/>
    <property type="evidence" value="ECO:0007669"/>
    <property type="project" value="UniProtKB-KW"/>
</dbReference>
<keyword evidence="5" id="KW-0539">Nucleus</keyword>
<dbReference type="EnsemblMetazoa" id="XM_031920930">
    <property type="protein sequence ID" value="XP_031776790"/>
    <property type="gene ID" value="LOC116415764"/>
</dbReference>
<evidence type="ECO:0000256" key="1">
    <source>
        <dbReference type="ARBA" id="ARBA00004123"/>
    </source>
</evidence>
<dbReference type="GO" id="GO:0005634">
    <property type="term" value="C:nucleus"/>
    <property type="evidence" value="ECO:0007669"/>
    <property type="project" value="UniProtKB-SubCell"/>
</dbReference>
<keyword evidence="2" id="KW-0479">Metal-binding</keyword>
<accession>A0A7M7PTU2</accession>
<dbReference type="RefSeq" id="XP_031776790.1">
    <property type="nucleotide sequence ID" value="XM_031920930.2"/>
</dbReference>
<name>A0A7M7PTU2_NASVI</name>
<dbReference type="InterPro" id="IPR012337">
    <property type="entry name" value="RNaseH-like_sf"/>
</dbReference>
<comment type="subcellular location">
    <subcellularLocation>
        <location evidence="1">Nucleus</location>
    </subcellularLocation>
</comment>
<evidence type="ECO:0000256" key="5">
    <source>
        <dbReference type="ARBA" id="ARBA00023242"/>
    </source>
</evidence>
<keyword evidence="8" id="KW-1185">Reference proteome</keyword>
<dbReference type="KEGG" id="nvi:116415764"/>
<keyword evidence="4" id="KW-0862">Zinc</keyword>
<dbReference type="PANTHER" id="PTHR46481:SF10">
    <property type="entry name" value="ZINC FINGER BED DOMAIN-CONTAINING PROTEIN 39"/>
    <property type="match status" value="1"/>
</dbReference>
<dbReference type="Proteomes" id="UP000002358">
    <property type="component" value="Chromosome 1"/>
</dbReference>
<protein>
    <submittedName>
        <fullName evidence="7">Uncharacterized protein</fullName>
    </submittedName>
</protein>
<evidence type="ECO:0000313" key="7">
    <source>
        <dbReference type="EnsemblMetazoa" id="XP_031776790"/>
    </source>
</evidence>
<evidence type="ECO:0000313" key="8">
    <source>
        <dbReference type="Proteomes" id="UP000002358"/>
    </source>
</evidence>
<evidence type="ECO:0000256" key="4">
    <source>
        <dbReference type="ARBA" id="ARBA00022833"/>
    </source>
</evidence>
<evidence type="ECO:0000256" key="6">
    <source>
        <dbReference type="SAM" id="MobiDB-lite"/>
    </source>
</evidence>
<dbReference type="InterPro" id="IPR052035">
    <property type="entry name" value="ZnF_BED_domain_contain"/>
</dbReference>
<dbReference type="GeneID" id="116415764"/>
<keyword evidence="3" id="KW-0863">Zinc-finger</keyword>
<feature type="region of interest" description="Disordered" evidence="6">
    <location>
        <begin position="26"/>
        <end position="53"/>
    </location>
</feature>
<organism evidence="7 8">
    <name type="scientific">Nasonia vitripennis</name>
    <name type="common">Parasitic wasp</name>
    <dbReference type="NCBI Taxonomy" id="7425"/>
    <lineage>
        <taxon>Eukaryota</taxon>
        <taxon>Metazoa</taxon>
        <taxon>Ecdysozoa</taxon>
        <taxon>Arthropoda</taxon>
        <taxon>Hexapoda</taxon>
        <taxon>Insecta</taxon>
        <taxon>Pterygota</taxon>
        <taxon>Neoptera</taxon>
        <taxon>Endopterygota</taxon>
        <taxon>Hymenoptera</taxon>
        <taxon>Apocrita</taxon>
        <taxon>Proctotrupomorpha</taxon>
        <taxon>Chalcidoidea</taxon>
        <taxon>Pteromalidae</taxon>
        <taxon>Pteromalinae</taxon>
        <taxon>Nasonia</taxon>
    </lineage>
</organism>
<evidence type="ECO:0000256" key="2">
    <source>
        <dbReference type="ARBA" id="ARBA00022723"/>
    </source>
</evidence>
<evidence type="ECO:0000256" key="3">
    <source>
        <dbReference type="ARBA" id="ARBA00022771"/>
    </source>
</evidence>
<sequence>MLKHLQSQHPFFFQTTVKEVKTKSTKRPLEDYIESPPSTSIHPPQKKAKTDAVKQQPSLSKYIGIKDIFARINSFKDGGFQSNQVSNAILYMICKDMLPISIVEFEGFNKLMSLVAPLYKVPSKRTMTRNLEARYEIMKNAFIQELENIPYYCLTADNWTDSSTQSYIGVTIHYLNNSKMTGRTIGCFPLYENHTSEYLSKSIEKIFNDFKIKKEKITAMITDAAPNIKKACIDLLGKDKHLI</sequence>
<reference evidence="7" key="1">
    <citation type="submission" date="2021-01" db="UniProtKB">
        <authorList>
            <consortium name="EnsemblMetazoa"/>
        </authorList>
    </citation>
    <scope>IDENTIFICATION</scope>
</reference>
<dbReference type="SUPFAM" id="SSF53098">
    <property type="entry name" value="Ribonuclease H-like"/>
    <property type="match status" value="1"/>
</dbReference>
<dbReference type="AlphaFoldDB" id="A0A7M7PTU2"/>